<keyword evidence="3" id="KW-1185">Reference proteome</keyword>
<name>E3S538_PYRTT</name>
<accession>E3S538</accession>
<sequence>MHQVKERRDSTTPSWLQRKAKVRKADIKTWRPSNTRKRRLPVHELALLRTTTTDGLPQPGDNTAACATHAAVVDPIEDSQIHNSMKAMGTSQRPRNTVVSKSMLSSHRVQRPNNNSPLRNKLMDSPVRLYQKSIAMSEGLAQPYSGFRNLHDGFVGPELQLTSEMRPVRRVINQSRSKRKRIVVRESALDNGLLPVPANPCVSTRPAAQHGSTQYSVDYQANRIDARPRQIAIASPQKLYQC</sequence>
<reference evidence="2 3" key="1">
    <citation type="journal article" date="2010" name="Genome Biol.">
        <title>A first genome assembly of the barley fungal pathogen Pyrenophora teres f. teres.</title>
        <authorList>
            <person name="Ellwood S.R."/>
            <person name="Liu Z."/>
            <person name="Syme R.A."/>
            <person name="Lai Z."/>
            <person name="Hane J.K."/>
            <person name="Keiper F."/>
            <person name="Moffat C.S."/>
            <person name="Oliver R.P."/>
            <person name="Friesen T.L."/>
        </authorList>
    </citation>
    <scope>NUCLEOTIDE SEQUENCE [LARGE SCALE GENOMIC DNA]</scope>
    <source>
        <strain evidence="2 3">0-1</strain>
    </source>
</reference>
<dbReference type="EMBL" id="GL537212">
    <property type="protein sequence ID" value="EFQ86917.1"/>
    <property type="molecule type" value="Genomic_DNA"/>
</dbReference>
<dbReference type="KEGG" id="pte:PTT_17714"/>
<feature type="compositionally biased region" description="Polar residues" evidence="1">
    <location>
        <begin position="102"/>
        <end position="118"/>
    </location>
</feature>
<dbReference type="HOGENOM" id="CLU_1147692_0_0_1"/>
<protein>
    <submittedName>
        <fullName evidence="2">Uncharacterized protein</fullName>
    </submittedName>
</protein>
<feature type="compositionally biased region" description="Basic and acidic residues" evidence="1">
    <location>
        <begin position="1"/>
        <end position="10"/>
    </location>
</feature>
<gene>
    <name evidence="2" type="ORF">PTT_17714</name>
</gene>
<feature type="region of interest" description="Disordered" evidence="1">
    <location>
        <begin position="1"/>
        <end position="20"/>
    </location>
</feature>
<dbReference type="OrthoDB" id="3794585at2759"/>
<dbReference type="Proteomes" id="UP000001067">
    <property type="component" value="Unassembled WGS sequence"/>
</dbReference>
<proteinExistence type="predicted"/>
<feature type="region of interest" description="Disordered" evidence="1">
    <location>
        <begin position="102"/>
        <end position="121"/>
    </location>
</feature>
<organism evidence="3">
    <name type="scientific">Pyrenophora teres f. teres (strain 0-1)</name>
    <name type="common">Barley net blotch fungus</name>
    <name type="synonym">Drechslera teres f. teres</name>
    <dbReference type="NCBI Taxonomy" id="861557"/>
    <lineage>
        <taxon>Eukaryota</taxon>
        <taxon>Fungi</taxon>
        <taxon>Dikarya</taxon>
        <taxon>Ascomycota</taxon>
        <taxon>Pezizomycotina</taxon>
        <taxon>Dothideomycetes</taxon>
        <taxon>Pleosporomycetidae</taxon>
        <taxon>Pleosporales</taxon>
        <taxon>Pleosporineae</taxon>
        <taxon>Pleosporaceae</taxon>
        <taxon>Pyrenophora</taxon>
    </lineage>
</organism>
<dbReference type="AlphaFoldDB" id="E3S538"/>
<evidence type="ECO:0000256" key="1">
    <source>
        <dbReference type="SAM" id="MobiDB-lite"/>
    </source>
</evidence>
<dbReference type="eggNOG" id="ENOG502RHRC">
    <property type="taxonomic scope" value="Eukaryota"/>
</dbReference>
<evidence type="ECO:0000313" key="3">
    <source>
        <dbReference type="Proteomes" id="UP000001067"/>
    </source>
</evidence>
<evidence type="ECO:0000313" key="2">
    <source>
        <dbReference type="EMBL" id="EFQ86917.1"/>
    </source>
</evidence>